<dbReference type="Gene3D" id="1.10.1520.10">
    <property type="entry name" value="Ribonuclease III domain"/>
    <property type="match status" value="1"/>
</dbReference>
<feature type="domain" description="RNase III" evidence="2">
    <location>
        <begin position="16"/>
        <end position="149"/>
    </location>
</feature>
<proteinExistence type="predicted"/>
<evidence type="ECO:0000313" key="3">
    <source>
        <dbReference type="EMBL" id="GMK53750.1"/>
    </source>
</evidence>
<reference evidence="3" key="1">
    <citation type="journal article" date="2023" name="BMC Genomics">
        <title>Chromosome-level genome assemblies of Cutaneotrichosporon spp. (Trichosporonales, Basidiomycota) reveal imbalanced evolution between nucleotide sequences and chromosome synteny.</title>
        <authorList>
            <person name="Kobayashi Y."/>
            <person name="Kayamori A."/>
            <person name="Aoki K."/>
            <person name="Shiwa Y."/>
            <person name="Matsutani M."/>
            <person name="Fujita N."/>
            <person name="Sugita T."/>
            <person name="Iwasaki W."/>
            <person name="Tanaka N."/>
            <person name="Takashima M."/>
        </authorList>
    </citation>
    <scope>NUCLEOTIDE SEQUENCE</scope>
    <source>
        <strain evidence="3">HIS016</strain>
    </source>
</reference>
<dbReference type="Pfam" id="PF00636">
    <property type="entry name" value="Ribonuclease_3"/>
    <property type="match status" value="1"/>
</dbReference>
<reference evidence="3" key="2">
    <citation type="submission" date="2023-06" db="EMBL/GenBank/DDBJ databases">
        <authorList>
            <person name="Kobayashi Y."/>
            <person name="Kayamori A."/>
            <person name="Aoki K."/>
            <person name="Shiwa Y."/>
            <person name="Fujita N."/>
            <person name="Sugita T."/>
            <person name="Iwasaki W."/>
            <person name="Tanaka N."/>
            <person name="Takashima M."/>
        </authorList>
    </citation>
    <scope>NUCLEOTIDE SEQUENCE</scope>
    <source>
        <strain evidence="3">HIS016</strain>
    </source>
</reference>
<evidence type="ECO:0000256" key="1">
    <source>
        <dbReference type="ARBA" id="ARBA00022801"/>
    </source>
</evidence>
<dbReference type="EMBL" id="BTCM01000001">
    <property type="protein sequence ID" value="GMK53750.1"/>
    <property type="molecule type" value="Genomic_DNA"/>
</dbReference>
<organism evidence="3 4">
    <name type="scientific">Cutaneotrichosporon spelunceum</name>
    <dbReference type="NCBI Taxonomy" id="1672016"/>
    <lineage>
        <taxon>Eukaryota</taxon>
        <taxon>Fungi</taxon>
        <taxon>Dikarya</taxon>
        <taxon>Basidiomycota</taxon>
        <taxon>Agaricomycotina</taxon>
        <taxon>Tremellomycetes</taxon>
        <taxon>Trichosporonales</taxon>
        <taxon>Trichosporonaceae</taxon>
        <taxon>Cutaneotrichosporon</taxon>
    </lineage>
</organism>
<gene>
    <name evidence="3" type="ORF">CspeluHIS016_0103360</name>
</gene>
<dbReference type="SUPFAM" id="SSF69065">
    <property type="entry name" value="RNase III domain-like"/>
    <property type="match status" value="1"/>
</dbReference>
<evidence type="ECO:0000313" key="4">
    <source>
        <dbReference type="Proteomes" id="UP001222932"/>
    </source>
</evidence>
<comment type="caution">
    <text evidence="3">The sequence shown here is derived from an EMBL/GenBank/DDBJ whole genome shotgun (WGS) entry which is preliminary data.</text>
</comment>
<dbReference type="CDD" id="cd00593">
    <property type="entry name" value="RIBOc"/>
    <property type="match status" value="1"/>
</dbReference>
<name>A0AAD3Y7M9_9TREE</name>
<accession>A0AAD3Y7M9</accession>
<evidence type="ECO:0000259" key="2">
    <source>
        <dbReference type="PROSITE" id="PS50142"/>
    </source>
</evidence>
<dbReference type="Proteomes" id="UP001222932">
    <property type="component" value="Unassembled WGS sequence"/>
</dbReference>
<dbReference type="AlphaFoldDB" id="A0AAD3Y7M9"/>
<keyword evidence="4" id="KW-1185">Reference proteome</keyword>
<dbReference type="PANTHER" id="PTHR14950:SF37">
    <property type="entry name" value="ENDORIBONUCLEASE DICER"/>
    <property type="match status" value="1"/>
</dbReference>
<dbReference type="PROSITE" id="PS50142">
    <property type="entry name" value="RNASE_3_2"/>
    <property type="match status" value="1"/>
</dbReference>
<dbReference type="PANTHER" id="PTHR14950">
    <property type="entry name" value="DICER-RELATED"/>
    <property type="match status" value="1"/>
</dbReference>
<sequence>MVASLAALTLPPLPDFNLPPVPPIADATLKLTVFTHSSWHQSTRNAQALSIGHKLPEDYEKLEHVGDGILGVLVTLLLQDLYPNLPSGSATILKAHLVNNQTLAQICNRERLMENLRAAPSTLYTVKGQVKAQASVFEAYIAGLFYDFLRSPVPGGYKDGGKSVVTIDGGLTRGGPSSDGVAVDEGTETSALESVFKSMALPPLNNLRERTNGQAMDYVAHFVRPIFSPLAHFAFDFMNDMAEELNNSKGARGDDEPASDSFTRGAAAGLNAHCIQVTGQMPQYSYMPKGVNLWECECVVNTDGMYYESAAVRSTKKAAMGVAAWKIGKQLGLRWACVE</sequence>
<keyword evidence="1" id="KW-0378">Hydrolase</keyword>
<dbReference type="InterPro" id="IPR036389">
    <property type="entry name" value="RNase_III_sf"/>
</dbReference>
<dbReference type="GO" id="GO:0006396">
    <property type="term" value="P:RNA processing"/>
    <property type="evidence" value="ECO:0007669"/>
    <property type="project" value="InterPro"/>
</dbReference>
<dbReference type="SMART" id="SM00535">
    <property type="entry name" value="RIBOc"/>
    <property type="match status" value="1"/>
</dbReference>
<dbReference type="GO" id="GO:0004525">
    <property type="term" value="F:ribonuclease III activity"/>
    <property type="evidence" value="ECO:0007669"/>
    <property type="project" value="InterPro"/>
</dbReference>
<protein>
    <recommendedName>
        <fullName evidence="2">RNase III domain-containing protein</fullName>
    </recommendedName>
</protein>
<dbReference type="InterPro" id="IPR000999">
    <property type="entry name" value="RNase_III_dom"/>
</dbReference>